<organism evidence="2 3">
    <name type="scientific">Pseudonocardia aurantiaca</name>
    <dbReference type="NCBI Taxonomy" id="75290"/>
    <lineage>
        <taxon>Bacteria</taxon>
        <taxon>Bacillati</taxon>
        <taxon>Actinomycetota</taxon>
        <taxon>Actinomycetes</taxon>
        <taxon>Pseudonocardiales</taxon>
        <taxon>Pseudonocardiaceae</taxon>
        <taxon>Pseudonocardia</taxon>
    </lineage>
</organism>
<keyword evidence="3" id="KW-1185">Reference proteome</keyword>
<accession>A0ABW4FW89</accession>
<reference evidence="3" key="1">
    <citation type="journal article" date="2019" name="Int. J. Syst. Evol. Microbiol.">
        <title>The Global Catalogue of Microorganisms (GCM) 10K type strain sequencing project: providing services to taxonomists for standard genome sequencing and annotation.</title>
        <authorList>
            <consortium name="The Broad Institute Genomics Platform"/>
            <consortium name="The Broad Institute Genome Sequencing Center for Infectious Disease"/>
            <person name="Wu L."/>
            <person name="Ma J."/>
        </authorList>
    </citation>
    <scope>NUCLEOTIDE SEQUENCE [LARGE SCALE GENOMIC DNA]</scope>
    <source>
        <strain evidence="3">JCM 12165</strain>
    </source>
</reference>
<proteinExistence type="predicted"/>
<gene>
    <name evidence="2" type="ORF">ACFSCY_33275</name>
</gene>
<dbReference type="InterPro" id="IPR016181">
    <property type="entry name" value="Acyl_CoA_acyltransferase"/>
</dbReference>
<dbReference type="EC" id="2.3.1.-" evidence="2"/>
<dbReference type="SUPFAM" id="SSF55729">
    <property type="entry name" value="Acyl-CoA N-acyltransferases (Nat)"/>
    <property type="match status" value="1"/>
</dbReference>
<keyword evidence="2" id="KW-0808">Transferase</keyword>
<dbReference type="EMBL" id="JBHUCP010000033">
    <property type="protein sequence ID" value="MFD1534300.1"/>
    <property type="molecule type" value="Genomic_DNA"/>
</dbReference>
<protein>
    <submittedName>
        <fullName evidence="2">GNAT family N-acetyltransferase</fullName>
        <ecNumber evidence="2">2.3.1.-</ecNumber>
    </submittedName>
</protein>
<dbReference type="Gene3D" id="3.40.630.30">
    <property type="match status" value="1"/>
</dbReference>
<sequence length="204" mass="21570">MDPAQIDAAQLVVEPATPPRWSDAERVFGTRGDPAHCWCQWFFADSDVSTTAGAANREALRAQVQAGPPPGVLAYLDGEPAGWAAVAARPGYSRLARSQVLRGDGAEEFADPGVWAVTCFVVRVGFRRRGVAGALLDGAVAHARAGGARVVEAYPVDVAAKGSVSSAELYHGPLSTFLAAGFREVRRARPARPVVRLDLRGPQL</sequence>
<dbReference type="Proteomes" id="UP001597145">
    <property type="component" value="Unassembled WGS sequence"/>
</dbReference>
<keyword evidence="2" id="KW-0012">Acyltransferase</keyword>
<name>A0ABW4FW89_9PSEU</name>
<comment type="caution">
    <text evidence="2">The sequence shown here is derived from an EMBL/GenBank/DDBJ whole genome shotgun (WGS) entry which is preliminary data.</text>
</comment>
<dbReference type="PROSITE" id="PS51186">
    <property type="entry name" value="GNAT"/>
    <property type="match status" value="1"/>
</dbReference>
<evidence type="ECO:0000313" key="2">
    <source>
        <dbReference type="EMBL" id="MFD1534300.1"/>
    </source>
</evidence>
<dbReference type="CDD" id="cd04301">
    <property type="entry name" value="NAT_SF"/>
    <property type="match status" value="1"/>
</dbReference>
<feature type="domain" description="N-acetyltransferase" evidence="1">
    <location>
        <begin position="11"/>
        <end position="202"/>
    </location>
</feature>
<dbReference type="RefSeq" id="WP_343984714.1">
    <property type="nucleotide sequence ID" value="NZ_BAAAJG010000025.1"/>
</dbReference>
<evidence type="ECO:0000313" key="3">
    <source>
        <dbReference type="Proteomes" id="UP001597145"/>
    </source>
</evidence>
<dbReference type="InterPro" id="IPR000182">
    <property type="entry name" value="GNAT_dom"/>
</dbReference>
<dbReference type="Pfam" id="PF00583">
    <property type="entry name" value="Acetyltransf_1"/>
    <property type="match status" value="1"/>
</dbReference>
<evidence type="ECO:0000259" key="1">
    <source>
        <dbReference type="PROSITE" id="PS51186"/>
    </source>
</evidence>
<dbReference type="GO" id="GO:0016746">
    <property type="term" value="F:acyltransferase activity"/>
    <property type="evidence" value="ECO:0007669"/>
    <property type="project" value="UniProtKB-KW"/>
</dbReference>